<comment type="caution">
    <text evidence="8">The sequence shown here is derived from an EMBL/GenBank/DDBJ whole genome shotgun (WGS) entry which is preliminary data.</text>
</comment>
<dbReference type="InterPro" id="IPR050448">
    <property type="entry name" value="OpgB/LTA_synthase_biosynth"/>
</dbReference>
<dbReference type="InterPro" id="IPR017850">
    <property type="entry name" value="Alkaline_phosphatase_core_sf"/>
</dbReference>
<evidence type="ECO:0000256" key="5">
    <source>
        <dbReference type="ARBA" id="ARBA00023136"/>
    </source>
</evidence>
<keyword evidence="4 6" id="KW-1133">Transmembrane helix</keyword>
<dbReference type="InterPro" id="IPR012160">
    <property type="entry name" value="LtaS-like"/>
</dbReference>
<dbReference type="PIRSF" id="PIRSF005091">
    <property type="entry name" value="Mmb_sulf_HI1246"/>
    <property type="match status" value="1"/>
</dbReference>
<keyword evidence="2" id="KW-1003">Cell membrane</keyword>
<dbReference type="Gene3D" id="3.30.1120.80">
    <property type="match status" value="1"/>
</dbReference>
<dbReference type="Proteomes" id="UP001607151">
    <property type="component" value="Unassembled WGS sequence"/>
</dbReference>
<dbReference type="PANTHER" id="PTHR47371:SF3">
    <property type="entry name" value="PHOSPHOGLYCEROL TRANSFERASE I"/>
    <property type="match status" value="1"/>
</dbReference>
<proteinExistence type="predicted"/>
<keyword evidence="8" id="KW-0808">Transferase</keyword>
<comment type="subcellular location">
    <subcellularLocation>
        <location evidence="1">Cell membrane</location>
        <topology evidence="1">Multi-pass membrane protein</topology>
    </subcellularLocation>
</comment>
<feature type="transmembrane region" description="Helical" evidence="6">
    <location>
        <begin position="12"/>
        <end position="35"/>
    </location>
</feature>
<evidence type="ECO:0000313" key="8">
    <source>
        <dbReference type="EMBL" id="MFH0265683.1"/>
    </source>
</evidence>
<reference evidence="8 9" key="1">
    <citation type="submission" date="2024-10" db="EMBL/GenBank/DDBJ databases">
        <authorList>
            <person name="Yibar A."/>
            <person name="Saticioglu I.B."/>
            <person name="Duman M."/>
            <person name="Ajmi N."/>
            <person name="Gurler F."/>
            <person name="Ay H."/>
            <person name="Onuk E."/>
            <person name="Guler S."/>
            <person name="Romalde J.L."/>
        </authorList>
    </citation>
    <scope>NUCLEOTIDE SEQUENCE [LARGE SCALE GENOMIC DNA]</scope>
    <source>
        <strain evidence="8 9">14-MA-B</strain>
    </source>
</reference>
<evidence type="ECO:0000256" key="2">
    <source>
        <dbReference type="ARBA" id="ARBA00022475"/>
    </source>
</evidence>
<dbReference type="Gene3D" id="3.40.720.10">
    <property type="entry name" value="Alkaline Phosphatase, subunit A"/>
    <property type="match status" value="1"/>
</dbReference>
<dbReference type="EC" id="2.7.8.-" evidence="8"/>
<evidence type="ECO:0000313" key="9">
    <source>
        <dbReference type="Proteomes" id="UP001607151"/>
    </source>
</evidence>
<evidence type="ECO:0000256" key="3">
    <source>
        <dbReference type="ARBA" id="ARBA00022692"/>
    </source>
</evidence>
<evidence type="ECO:0000256" key="1">
    <source>
        <dbReference type="ARBA" id="ARBA00004651"/>
    </source>
</evidence>
<dbReference type="SUPFAM" id="SSF53649">
    <property type="entry name" value="Alkaline phosphatase-like"/>
    <property type="match status" value="1"/>
</dbReference>
<gene>
    <name evidence="8" type="ORF">ACGRQ9_09365</name>
</gene>
<dbReference type="CDD" id="cd16015">
    <property type="entry name" value="LTA_synthase"/>
    <property type="match status" value="1"/>
</dbReference>
<accession>A0ABW7IWT5</accession>
<dbReference type="RefSeq" id="WP_089137472.1">
    <property type="nucleotide sequence ID" value="NZ_AP018685.1"/>
</dbReference>
<feature type="domain" description="Sulfatase N-terminal" evidence="7">
    <location>
        <begin position="285"/>
        <end position="555"/>
    </location>
</feature>
<name>A0ABW7IWT5_9VIBR</name>
<keyword evidence="9" id="KW-1185">Reference proteome</keyword>
<feature type="transmembrane region" description="Helical" evidence="6">
    <location>
        <begin position="84"/>
        <end position="103"/>
    </location>
</feature>
<organism evidence="8 9">
    <name type="scientific">Vibrio rumoiensis</name>
    <dbReference type="NCBI Taxonomy" id="76258"/>
    <lineage>
        <taxon>Bacteria</taxon>
        <taxon>Pseudomonadati</taxon>
        <taxon>Pseudomonadota</taxon>
        <taxon>Gammaproteobacteria</taxon>
        <taxon>Vibrionales</taxon>
        <taxon>Vibrionaceae</taxon>
        <taxon>Vibrio</taxon>
    </lineage>
</organism>
<evidence type="ECO:0000259" key="7">
    <source>
        <dbReference type="Pfam" id="PF00884"/>
    </source>
</evidence>
<keyword evidence="3 6" id="KW-0812">Transmembrane</keyword>
<dbReference type="InterPro" id="IPR000917">
    <property type="entry name" value="Sulfatase_N"/>
</dbReference>
<dbReference type="PANTHER" id="PTHR47371">
    <property type="entry name" value="LIPOTEICHOIC ACID SYNTHASE"/>
    <property type="match status" value="1"/>
</dbReference>
<sequence length="655" mass="74346">MDFIKSLLTVFFPIVATFVCGIILLTLSRISLCLWQRERVRNARGVRPILVSGLRMDVVTMCYLLILPSLLTSLFTGIEPINDIWLIFLRVWIVAGLWLLVYMEIATPTFINEYDVRPNRFFVEYLIYPKEVMSMLWTGYKVELFLGGVISIFTVYVGWVFSGLVVSNLPSLEWYWRVPFGLLTVALCVLGARSSFGHRGINPSMIAFSNDNLMNDLALNSTYSVIYAMKLMRKEQDSAKFYPKMSQEKVIELIQDSTHVSTGAYTHPKLPTLIRRPASYKGKPKNLVILLQESLGSRFVGGLGGLPLTPNLDAILEESWYFTRMYATGTRSIRGIEAVTSGFSPTPANAIVKLPKGQQNFYTIAQTLSYHGYHTQFIYGGESHFDNMKGYCLGNGFCDIQDLPTFINPQFVGSWGVCDEDLYDKTHQQLTERHATGQPFFSFVFTTTNHSPFEYPEGKIEPYNSPAATRENTVKYSDFAFGEFIKKAKASDYWDETVFIVVADHDSRVYGDQAIPVNYFNIPAIIFGGGIEPKKDDRIASQIDIPPTLLSLIGIDNYGPMIGHDMTQDIPNEKLRAIMQYHNTFGWMNNDNQAVIFQADKPIETYQYDNQTHKLHSVELPQKMIDTANANALWGSLAYKQDYYHWGEVKAMLDS</sequence>
<protein>
    <submittedName>
        <fullName evidence="8">LTA synthase family protein</fullName>
        <ecNumber evidence="8">2.7.8.-</ecNumber>
    </submittedName>
</protein>
<feature type="transmembrane region" description="Helical" evidence="6">
    <location>
        <begin position="142"/>
        <end position="162"/>
    </location>
</feature>
<keyword evidence="5 6" id="KW-0472">Membrane</keyword>
<evidence type="ECO:0000256" key="6">
    <source>
        <dbReference type="SAM" id="Phobius"/>
    </source>
</evidence>
<evidence type="ECO:0000256" key="4">
    <source>
        <dbReference type="ARBA" id="ARBA00022989"/>
    </source>
</evidence>
<dbReference type="Pfam" id="PF00884">
    <property type="entry name" value="Sulfatase"/>
    <property type="match status" value="1"/>
</dbReference>
<dbReference type="EMBL" id="JBIHSN010000002">
    <property type="protein sequence ID" value="MFH0265683.1"/>
    <property type="molecule type" value="Genomic_DNA"/>
</dbReference>
<dbReference type="GO" id="GO:0016740">
    <property type="term" value="F:transferase activity"/>
    <property type="evidence" value="ECO:0007669"/>
    <property type="project" value="UniProtKB-KW"/>
</dbReference>
<feature type="transmembrane region" description="Helical" evidence="6">
    <location>
        <begin position="174"/>
        <end position="192"/>
    </location>
</feature>